<evidence type="ECO:0000313" key="2">
    <source>
        <dbReference type="Proteomes" id="UP000245609"/>
    </source>
</evidence>
<organism evidence="1 2">
    <name type="scientific">Smittium megazygosporum</name>
    <dbReference type="NCBI Taxonomy" id="133381"/>
    <lineage>
        <taxon>Eukaryota</taxon>
        <taxon>Fungi</taxon>
        <taxon>Fungi incertae sedis</taxon>
        <taxon>Zoopagomycota</taxon>
        <taxon>Kickxellomycotina</taxon>
        <taxon>Harpellomycetes</taxon>
        <taxon>Harpellales</taxon>
        <taxon>Legeriomycetaceae</taxon>
        <taxon>Smittium</taxon>
    </lineage>
</organism>
<dbReference type="AlphaFoldDB" id="A0A2T9ZAG7"/>
<name>A0A2T9ZAG7_9FUNG</name>
<reference evidence="1 2" key="1">
    <citation type="journal article" date="2018" name="MBio">
        <title>Comparative Genomics Reveals the Core Gene Toolbox for the Fungus-Insect Symbiosis.</title>
        <authorList>
            <person name="Wang Y."/>
            <person name="Stata M."/>
            <person name="Wang W."/>
            <person name="Stajich J.E."/>
            <person name="White M.M."/>
            <person name="Moncalvo J.M."/>
        </authorList>
    </citation>
    <scope>NUCLEOTIDE SEQUENCE [LARGE SCALE GENOMIC DNA]</scope>
    <source>
        <strain evidence="1 2">SC-DP-2</strain>
    </source>
</reference>
<dbReference type="Proteomes" id="UP000245609">
    <property type="component" value="Unassembled WGS sequence"/>
</dbReference>
<keyword evidence="2" id="KW-1185">Reference proteome</keyword>
<sequence length="131" mass="15820">MVKKYEAERRNEYTNLEQILRFRLAVDEFRAHKKLVLEQRRNFKDQIAVLSGKSGDIVQRKYYNYLSENLSHDLLYVINCLKDLLYRPEFQEFEEVKLWSDSGPHFKNADYLYSVCLELARIFSLNKFKLN</sequence>
<proteinExistence type="predicted"/>
<dbReference type="EMBL" id="MBFS01000991">
    <property type="protein sequence ID" value="PVV01555.1"/>
    <property type="molecule type" value="Genomic_DNA"/>
</dbReference>
<evidence type="ECO:0000313" key="1">
    <source>
        <dbReference type="EMBL" id="PVV01555.1"/>
    </source>
</evidence>
<accession>A0A2T9ZAG7</accession>
<dbReference type="OrthoDB" id="408781at2759"/>
<comment type="caution">
    <text evidence="1">The sequence shown here is derived from an EMBL/GenBank/DDBJ whole genome shotgun (WGS) entry which is preliminary data.</text>
</comment>
<gene>
    <name evidence="1" type="ORF">BB560_004023</name>
</gene>
<protein>
    <submittedName>
        <fullName evidence="1">Uncharacterized protein</fullName>
    </submittedName>
</protein>